<dbReference type="EMBL" id="BGZK01000086">
    <property type="protein sequence ID" value="GBP17263.1"/>
    <property type="molecule type" value="Genomic_DNA"/>
</dbReference>
<name>A0A4C1TTB6_EUMVA</name>
<evidence type="ECO:0000313" key="1">
    <source>
        <dbReference type="EMBL" id="GBP17263.1"/>
    </source>
</evidence>
<sequence>MVHGEDSIAALKYGPVSSSERVFAYAPQRRQSLKARPPLFGYLKTVLLNCFSFSPYTFNLRFLRVRVDAHAAQCAPFSLTLANRATFDLERTRAAVRGPVTTCVVIQQSASSTSFVLRKEIEIKSLKCDGDSRT</sequence>
<dbReference type="Proteomes" id="UP000299102">
    <property type="component" value="Unassembled WGS sequence"/>
</dbReference>
<organism evidence="1 2">
    <name type="scientific">Eumeta variegata</name>
    <name type="common">Bagworm moth</name>
    <name type="synonym">Eumeta japonica</name>
    <dbReference type="NCBI Taxonomy" id="151549"/>
    <lineage>
        <taxon>Eukaryota</taxon>
        <taxon>Metazoa</taxon>
        <taxon>Ecdysozoa</taxon>
        <taxon>Arthropoda</taxon>
        <taxon>Hexapoda</taxon>
        <taxon>Insecta</taxon>
        <taxon>Pterygota</taxon>
        <taxon>Neoptera</taxon>
        <taxon>Endopterygota</taxon>
        <taxon>Lepidoptera</taxon>
        <taxon>Glossata</taxon>
        <taxon>Ditrysia</taxon>
        <taxon>Tineoidea</taxon>
        <taxon>Psychidae</taxon>
        <taxon>Oiketicinae</taxon>
        <taxon>Eumeta</taxon>
    </lineage>
</organism>
<reference evidence="1 2" key="1">
    <citation type="journal article" date="2019" name="Commun. Biol.">
        <title>The bagworm genome reveals a unique fibroin gene that provides high tensile strength.</title>
        <authorList>
            <person name="Kono N."/>
            <person name="Nakamura H."/>
            <person name="Ohtoshi R."/>
            <person name="Tomita M."/>
            <person name="Numata K."/>
            <person name="Arakawa K."/>
        </authorList>
    </citation>
    <scope>NUCLEOTIDE SEQUENCE [LARGE SCALE GENOMIC DNA]</scope>
</reference>
<gene>
    <name evidence="1" type="ORF">EVAR_17755_1</name>
</gene>
<proteinExistence type="predicted"/>
<keyword evidence="2" id="KW-1185">Reference proteome</keyword>
<accession>A0A4C1TTB6</accession>
<protein>
    <submittedName>
        <fullName evidence="1">Uncharacterized protein</fullName>
    </submittedName>
</protein>
<dbReference type="AlphaFoldDB" id="A0A4C1TTB6"/>
<comment type="caution">
    <text evidence="1">The sequence shown here is derived from an EMBL/GenBank/DDBJ whole genome shotgun (WGS) entry which is preliminary data.</text>
</comment>
<evidence type="ECO:0000313" key="2">
    <source>
        <dbReference type="Proteomes" id="UP000299102"/>
    </source>
</evidence>